<dbReference type="PANTHER" id="PTHR45948:SF4">
    <property type="entry name" value="DUAL SPECIFICITY PROTEIN PHOSPHATASE 15"/>
    <property type="match status" value="1"/>
</dbReference>
<dbReference type="SMART" id="SM00195">
    <property type="entry name" value="DSPc"/>
    <property type="match status" value="1"/>
</dbReference>
<dbReference type="InterPro" id="IPR029021">
    <property type="entry name" value="Prot-tyrosine_phosphatase-like"/>
</dbReference>
<dbReference type="GO" id="GO:0004725">
    <property type="term" value="F:protein tyrosine phosphatase activity"/>
    <property type="evidence" value="ECO:0000318"/>
    <property type="project" value="GO_Central"/>
</dbReference>
<evidence type="ECO:0000256" key="1">
    <source>
        <dbReference type="ARBA" id="ARBA00004342"/>
    </source>
</evidence>
<accession>A0A3Q1LZA9</accession>
<dbReference type="Gene3D" id="3.90.190.10">
    <property type="entry name" value="Protein tyrosine phosphatase superfamily"/>
    <property type="match status" value="1"/>
</dbReference>
<evidence type="ECO:0000259" key="17">
    <source>
        <dbReference type="PROSITE" id="PS50056"/>
    </source>
</evidence>
<evidence type="ECO:0000256" key="2">
    <source>
        <dbReference type="ARBA" id="ARBA00008601"/>
    </source>
</evidence>
<comment type="similarity">
    <text evidence="2">Belongs to the protein-tyrosine phosphatase family. Non-receptor class dual specificity subfamily.</text>
</comment>
<dbReference type="InterPro" id="IPR016130">
    <property type="entry name" value="Tyr_Pase_AS"/>
</dbReference>
<evidence type="ECO:0000256" key="5">
    <source>
        <dbReference type="ARBA" id="ARBA00022475"/>
    </source>
</evidence>
<dbReference type="GO" id="GO:0005886">
    <property type="term" value="C:plasma membrane"/>
    <property type="evidence" value="ECO:0000318"/>
    <property type="project" value="GO_Central"/>
</dbReference>
<gene>
    <name evidence="18 20" type="primary">DUSP15</name>
</gene>
<dbReference type="OrthoDB" id="9979246at2759"/>
<dbReference type="InterPro" id="IPR020422">
    <property type="entry name" value="TYR_PHOSPHATASE_DUAL_dom"/>
</dbReference>
<reference evidence="18" key="1">
    <citation type="submission" date="2018-03" db="EMBL/GenBank/DDBJ databases">
        <title>ARS-UCD1.2.</title>
        <authorList>
            <person name="Rosen B.D."/>
            <person name="Bickhart D.M."/>
            <person name="Koren S."/>
            <person name="Schnabel R.D."/>
            <person name="Hall R."/>
            <person name="Zimin A."/>
            <person name="Dreischer C."/>
            <person name="Schultheiss S."/>
            <person name="Schroeder S.G."/>
            <person name="Elsik C.G."/>
            <person name="Couldrey C."/>
            <person name="Liu G.E."/>
            <person name="Van Tassell C.P."/>
            <person name="Phillippy A.M."/>
            <person name="Smith T.P.L."/>
            <person name="Medrano J.F."/>
        </authorList>
    </citation>
    <scope>NUCLEOTIDE SEQUENCE [LARGE SCALE GENOMIC DNA]</scope>
    <source>
        <strain evidence="18">Hereford</strain>
    </source>
</reference>
<keyword evidence="5" id="KW-1003">Cell membrane</keyword>
<dbReference type="GO" id="GO:0004722">
    <property type="term" value="F:protein serine/threonine phosphatase activity"/>
    <property type="evidence" value="ECO:0007669"/>
    <property type="project" value="UniProtKB-EC"/>
</dbReference>
<dbReference type="PROSITE" id="PS00383">
    <property type="entry name" value="TYR_PHOSPHATASE_1"/>
    <property type="match status" value="1"/>
</dbReference>
<evidence type="ECO:0000256" key="15">
    <source>
        <dbReference type="SAM" id="MobiDB-lite"/>
    </source>
</evidence>
<dbReference type="PANTHER" id="PTHR45948">
    <property type="entry name" value="DUAL SPECIFICITY PROTEIN PHOSPHATASE DDB_G0269404-RELATED"/>
    <property type="match status" value="1"/>
</dbReference>
<evidence type="ECO:0000256" key="9">
    <source>
        <dbReference type="ARBA" id="ARBA00023136"/>
    </source>
</evidence>
<keyword evidence="8" id="KW-0904">Protein phosphatase</keyword>
<dbReference type="Ensembl" id="ENSBTAT00000072892.2">
    <property type="protein sequence ID" value="ENSBTAP00000066166.2"/>
    <property type="gene ID" value="ENSBTAG00000054678.2"/>
</dbReference>
<dbReference type="InterPro" id="IPR000340">
    <property type="entry name" value="Dual-sp_phosphatase_cat-dom"/>
</dbReference>
<dbReference type="CTD" id="128853"/>
<comment type="catalytic activity">
    <reaction evidence="11">
        <text>O-phospho-L-seryl-[protein] + H2O = L-seryl-[protein] + phosphate</text>
        <dbReference type="Rhea" id="RHEA:20629"/>
        <dbReference type="Rhea" id="RHEA-COMP:9863"/>
        <dbReference type="Rhea" id="RHEA-COMP:11604"/>
        <dbReference type="ChEBI" id="CHEBI:15377"/>
        <dbReference type="ChEBI" id="CHEBI:29999"/>
        <dbReference type="ChEBI" id="CHEBI:43474"/>
        <dbReference type="ChEBI" id="CHEBI:83421"/>
        <dbReference type="EC" id="3.1.3.16"/>
    </reaction>
</comment>
<feature type="region of interest" description="Disordered" evidence="15">
    <location>
        <begin position="414"/>
        <end position="444"/>
    </location>
</feature>
<dbReference type="InParanoid" id="A0A3Q1LZA9"/>
<organism evidence="18 19">
    <name type="scientific">Bos taurus</name>
    <name type="common">Bovine</name>
    <dbReference type="NCBI Taxonomy" id="9913"/>
    <lineage>
        <taxon>Eukaryota</taxon>
        <taxon>Metazoa</taxon>
        <taxon>Chordata</taxon>
        <taxon>Craniata</taxon>
        <taxon>Vertebrata</taxon>
        <taxon>Euteleostomi</taxon>
        <taxon>Mammalia</taxon>
        <taxon>Eutheria</taxon>
        <taxon>Laurasiatheria</taxon>
        <taxon>Artiodactyla</taxon>
        <taxon>Ruminantia</taxon>
        <taxon>Pecora</taxon>
        <taxon>Bovidae</taxon>
        <taxon>Bovinae</taxon>
        <taxon>Bos</taxon>
    </lineage>
</organism>
<dbReference type="InterPro" id="IPR000387">
    <property type="entry name" value="Tyr_Pase_dom"/>
</dbReference>
<feature type="domain" description="Tyrosine-protein phosphatase" evidence="16">
    <location>
        <begin position="236"/>
        <end position="376"/>
    </location>
</feature>
<reference evidence="18" key="3">
    <citation type="submission" date="2025-09" db="UniProtKB">
        <authorList>
            <consortium name="Ensembl"/>
        </authorList>
    </citation>
    <scope>IDENTIFICATION</scope>
    <source>
        <strain evidence="18">Hereford</strain>
    </source>
</reference>
<evidence type="ECO:0000256" key="8">
    <source>
        <dbReference type="ARBA" id="ARBA00022912"/>
    </source>
</evidence>
<dbReference type="AlphaFoldDB" id="A0A3Q1LZA9"/>
<dbReference type="VEuPathDB" id="HostDB:ENSBTAG00000054678"/>
<dbReference type="STRING" id="9913.ENSBTAP00000066166"/>
<dbReference type="FunFam" id="3.90.190.10:FF:000052">
    <property type="entry name" value="Dual specificity phosphatase 15"/>
    <property type="match status" value="1"/>
</dbReference>
<evidence type="ECO:0000256" key="13">
    <source>
        <dbReference type="ARBA" id="ARBA00051722"/>
    </source>
</evidence>
<keyword evidence="7" id="KW-0378">Hydrolase</keyword>
<evidence type="ECO:0000256" key="14">
    <source>
        <dbReference type="ARBA" id="ARBA00068799"/>
    </source>
</evidence>
<dbReference type="VGNC" id="VGNC:50028">
    <property type="gene designation" value="DUSP15"/>
</dbReference>
<dbReference type="Pfam" id="PF00782">
    <property type="entry name" value="DSPc"/>
    <property type="match status" value="1"/>
</dbReference>
<keyword evidence="6" id="KW-0519">Myristate</keyword>
<dbReference type="EC" id="3.1.3.16" evidence="4"/>
<feature type="region of interest" description="Disordered" evidence="15">
    <location>
        <begin position="30"/>
        <end position="126"/>
    </location>
</feature>
<dbReference type="GO" id="GO:0005829">
    <property type="term" value="C:cytosol"/>
    <property type="evidence" value="ECO:0000318"/>
    <property type="project" value="GO_Central"/>
</dbReference>
<comment type="catalytic activity">
    <reaction evidence="13">
        <text>O-phospho-L-tyrosyl-[protein] + H2O = L-tyrosyl-[protein] + phosphate</text>
        <dbReference type="Rhea" id="RHEA:10684"/>
        <dbReference type="Rhea" id="RHEA-COMP:10136"/>
        <dbReference type="Rhea" id="RHEA-COMP:20101"/>
        <dbReference type="ChEBI" id="CHEBI:15377"/>
        <dbReference type="ChEBI" id="CHEBI:43474"/>
        <dbReference type="ChEBI" id="CHEBI:46858"/>
        <dbReference type="ChEBI" id="CHEBI:61978"/>
        <dbReference type="EC" id="3.1.3.48"/>
    </reaction>
</comment>
<keyword evidence="19" id="KW-1185">Reference proteome</keyword>
<evidence type="ECO:0000256" key="10">
    <source>
        <dbReference type="ARBA" id="ARBA00023288"/>
    </source>
</evidence>
<evidence type="ECO:0000259" key="16">
    <source>
        <dbReference type="PROSITE" id="PS50054"/>
    </source>
</evidence>
<dbReference type="RefSeq" id="XP_015329745.2">
    <property type="nucleotide sequence ID" value="XM_015474259.3"/>
</dbReference>
<evidence type="ECO:0000256" key="12">
    <source>
        <dbReference type="ARBA" id="ARBA00048336"/>
    </source>
</evidence>
<reference evidence="18" key="2">
    <citation type="submission" date="2025-08" db="UniProtKB">
        <authorList>
            <consortium name="Ensembl"/>
        </authorList>
    </citation>
    <scope>IDENTIFICATION</scope>
    <source>
        <strain evidence="18">Hereford</strain>
    </source>
</reference>
<dbReference type="Proteomes" id="UP000009136">
    <property type="component" value="Chromosome 13"/>
</dbReference>
<evidence type="ECO:0000256" key="11">
    <source>
        <dbReference type="ARBA" id="ARBA00047761"/>
    </source>
</evidence>
<dbReference type="GeneID" id="618412"/>
<dbReference type="PRINTS" id="PR01908">
    <property type="entry name" value="ADSPHPHTASE"/>
</dbReference>
<dbReference type="SUPFAM" id="SSF52799">
    <property type="entry name" value="(Phosphotyrosine protein) phosphatases II"/>
    <property type="match status" value="1"/>
</dbReference>
<dbReference type="PaxDb" id="9913-ENSBTAP00000011856"/>
<comment type="catalytic activity">
    <reaction evidence="12">
        <text>O-phospho-L-threonyl-[protein] + H2O = L-threonyl-[protein] + phosphate</text>
        <dbReference type="Rhea" id="RHEA:47004"/>
        <dbReference type="Rhea" id="RHEA-COMP:11060"/>
        <dbReference type="Rhea" id="RHEA-COMP:11605"/>
        <dbReference type="ChEBI" id="CHEBI:15377"/>
        <dbReference type="ChEBI" id="CHEBI:30013"/>
        <dbReference type="ChEBI" id="CHEBI:43474"/>
        <dbReference type="ChEBI" id="CHEBI:61977"/>
        <dbReference type="EC" id="3.1.3.16"/>
    </reaction>
</comment>
<dbReference type="GeneTree" id="ENSGT00940000162011"/>
<name>A0A3Q1LZA9_BOVIN</name>
<dbReference type="Bgee" id="ENSBTAG00000054678">
    <property type="expression patterns" value="Expressed in diaphragm and 103 other cell types or tissues"/>
</dbReference>
<dbReference type="GO" id="GO:0007165">
    <property type="term" value="P:signal transduction"/>
    <property type="evidence" value="ECO:0000318"/>
    <property type="project" value="GO_Central"/>
</dbReference>
<feature type="compositionally biased region" description="Low complexity" evidence="15">
    <location>
        <begin position="414"/>
        <end position="425"/>
    </location>
</feature>
<dbReference type="PROSITE" id="PS50054">
    <property type="entry name" value="TYR_PHOSPHATASE_DUAL"/>
    <property type="match status" value="1"/>
</dbReference>
<protein>
    <recommendedName>
        <fullName evidence="14">Dual specificity protein phosphatase 15</fullName>
        <ecNumber evidence="4">3.1.3.16</ecNumber>
        <ecNumber evidence="3">3.1.3.48</ecNumber>
    </recommendedName>
</protein>
<evidence type="ECO:0000256" key="6">
    <source>
        <dbReference type="ARBA" id="ARBA00022707"/>
    </source>
</evidence>
<evidence type="ECO:0000256" key="7">
    <source>
        <dbReference type="ARBA" id="ARBA00022801"/>
    </source>
</evidence>
<evidence type="ECO:0000313" key="18">
    <source>
        <dbReference type="Ensembl" id="ENSBTAP00000066166.2"/>
    </source>
</evidence>
<evidence type="ECO:0000256" key="4">
    <source>
        <dbReference type="ARBA" id="ARBA00013081"/>
    </source>
</evidence>
<evidence type="ECO:0000313" key="20">
    <source>
        <dbReference type="VGNC" id="VGNC:50028"/>
    </source>
</evidence>
<evidence type="ECO:0000256" key="3">
    <source>
        <dbReference type="ARBA" id="ARBA00013064"/>
    </source>
</evidence>
<dbReference type="PROSITE" id="PS50056">
    <property type="entry name" value="TYR_PHOSPHATASE_2"/>
    <property type="match status" value="1"/>
</dbReference>
<keyword evidence="9" id="KW-0472">Membrane</keyword>
<proteinExistence type="inferred from homology"/>
<dbReference type="GlyGen" id="A0A3Q1LZA9">
    <property type="glycosylation" value="1 site"/>
</dbReference>
<comment type="subcellular location">
    <subcellularLocation>
        <location evidence="1">Cell membrane</location>
        <topology evidence="1">Lipid-anchor</topology>
        <orientation evidence="1">Cytoplasmic side</orientation>
    </subcellularLocation>
</comment>
<dbReference type="FunCoup" id="A0A3Q1LZA9">
    <property type="interactions" value="62"/>
</dbReference>
<evidence type="ECO:0000313" key="19">
    <source>
        <dbReference type="Proteomes" id="UP000009136"/>
    </source>
</evidence>
<sequence>MATPPVFLPGESQGWGAWWAAVYGVAQSRTRLKRLSSSSSSDPNSAPVTFLPENRQGRRSPAFCPRAPQGGPGRAGTGIRVSGPRGWGALSAPIRRRPLPEPDGARVGGAPPPRTSGGGGPTRPQQAVVVPRAPGPAHWGFVQPPTATHGLGGCGPRDRAGRRSLWRPRRLQHFPPWPGGAAAAAAAGQSWAELRTPGPPIPARLQAPGPGRQGSCYPCVQRVASWGAPGTPCLGSWGMVLPGLYLGNFIDAKDTDQLGRNKITHIISIHESPQPLLQDITYLRISVADAPEVPIKKHFKECINFIHCCRLNGGNCLVHCFAGISRSTTIVTAYVMTVTGLSWRDVLEAIKATRPIANPNPGFRQQLEEFGWGSSRKLRRQLEERFGESPFRDEEEVRALLPLCKRCRQGSATAAASPAPNSTASEGTLQRLVPRSPREAHRPLPLLARVKQTFSCLPRCLSRKGSK</sequence>
<dbReference type="EC" id="3.1.3.48" evidence="3"/>
<feature type="domain" description="Tyrosine specific protein phosphatases" evidence="17">
    <location>
        <begin position="297"/>
        <end position="355"/>
    </location>
</feature>
<dbReference type="GO" id="GO:0070374">
    <property type="term" value="P:positive regulation of ERK1 and ERK2 cascade"/>
    <property type="evidence" value="ECO:0000318"/>
    <property type="project" value="GO_Central"/>
</dbReference>
<keyword evidence="10" id="KW-0449">Lipoprotein</keyword>